<keyword evidence="2" id="KW-0547">Nucleotide-binding</keyword>
<keyword evidence="6" id="KW-0067">ATP-binding</keyword>
<reference evidence="12" key="1">
    <citation type="submission" date="2020-01" db="EMBL/GenBank/DDBJ databases">
        <authorList>
            <consortium name="DOE Joint Genome Institute"/>
            <person name="Haridas S."/>
            <person name="Albert R."/>
            <person name="Binder M."/>
            <person name="Bloem J."/>
            <person name="Labutti K."/>
            <person name="Salamov A."/>
            <person name="Andreopoulos B."/>
            <person name="Baker S.E."/>
            <person name="Barry K."/>
            <person name="Bills G."/>
            <person name="Bluhm B.H."/>
            <person name="Cannon C."/>
            <person name="Castanera R."/>
            <person name="Culley D.E."/>
            <person name="Daum C."/>
            <person name="Ezra D."/>
            <person name="Gonzalez J.B."/>
            <person name="Henrissat B."/>
            <person name="Kuo A."/>
            <person name="Liang C."/>
            <person name="Lipzen A."/>
            <person name="Lutzoni F."/>
            <person name="Magnuson J."/>
            <person name="Mondo S."/>
            <person name="Nolan M."/>
            <person name="Ohm R."/>
            <person name="Pangilinan J."/>
            <person name="Park H.-J."/>
            <person name="Ramirez L."/>
            <person name="Alfaro M."/>
            <person name="Sun H."/>
            <person name="Tritt A."/>
            <person name="Yoshinaga Y."/>
            <person name="Zwiers L.-H."/>
            <person name="Turgeon B.G."/>
            <person name="Goodwin S.B."/>
            <person name="Spatafora J.W."/>
            <person name="Crous P.W."/>
            <person name="Grigoriev I.V."/>
        </authorList>
    </citation>
    <scope>NUCLEOTIDE SEQUENCE</scope>
    <source>
        <strain evidence="12">CBS 394.84</strain>
    </source>
</reference>
<dbReference type="Pfam" id="PF00271">
    <property type="entry name" value="Helicase_C"/>
    <property type="match status" value="1"/>
</dbReference>
<dbReference type="InterPro" id="IPR038718">
    <property type="entry name" value="SNF2-like_sf"/>
</dbReference>
<evidence type="ECO:0000259" key="11">
    <source>
        <dbReference type="PROSITE" id="PS51194"/>
    </source>
</evidence>
<organism evidence="12 13">
    <name type="scientific">Cucurbitaria berberidis CBS 394.84</name>
    <dbReference type="NCBI Taxonomy" id="1168544"/>
    <lineage>
        <taxon>Eukaryota</taxon>
        <taxon>Fungi</taxon>
        <taxon>Dikarya</taxon>
        <taxon>Ascomycota</taxon>
        <taxon>Pezizomycotina</taxon>
        <taxon>Dothideomycetes</taxon>
        <taxon>Pleosporomycetidae</taxon>
        <taxon>Pleosporales</taxon>
        <taxon>Pleosporineae</taxon>
        <taxon>Cucurbitariaceae</taxon>
        <taxon>Cucurbitaria</taxon>
    </lineage>
</organism>
<dbReference type="PROSITE" id="PS50089">
    <property type="entry name" value="ZF_RING_2"/>
    <property type="match status" value="1"/>
</dbReference>
<dbReference type="Gene3D" id="3.40.50.10810">
    <property type="entry name" value="Tandem AAA-ATPase domain"/>
    <property type="match status" value="1"/>
</dbReference>
<evidence type="ECO:0000256" key="4">
    <source>
        <dbReference type="ARBA" id="ARBA00022801"/>
    </source>
</evidence>
<dbReference type="GO" id="GO:0000209">
    <property type="term" value="P:protein polyubiquitination"/>
    <property type="evidence" value="ECO:0007669"/>
    <property type="project" value="TreeGrafter"/>
</dbReference>
<evidence type="ECO:0000256" key="6">
    <source>
        <dbReference type="ARBA" id="ARBA00022840"/>
    </source>
</evidence>
<feature type="region of interest" description="Disordered" evidence="8">
    <location>
        <begin position="749"/>
        <end position="778"/>
    </location>
</feature>
<dbReference type="GO" id="GO:0006974">
    <property type="term" value="P:DNA damage response"/>
    <property type="evidence" value="ECO:0007669"/>
    <property type="project" value="TreeGrafter"/>
</dbReference>
<proteinExistence type="predicted"/>
<dbReference type="GO" id="GO:0005634">
    <property type="term" value="C:nucleus"/>
    <property type="evidence" value="ECO:0007669"/>
    <property type="project" value="TreeGrafter"/>
</dbReference>
<protein>
    <submittedName>
        <fullName evidence="12">ATP-dependent DNA helicase</fullName>
    </submittedName>
</protein>
<feature type="compositionally biased region" description="Basic and acidic residues" evidence="8">
    <location>
        <begin position="749"/>
        <end position="758"/>
    </location>
</feature>
<evidence type="ECO:0000313" key="12">
    <source>
        <dbReference type="EMBL" id="KAF1845963.1"/>
    </source>
</evidence>
<evidence type="ECO:0000256" key="1">
    <source>
        <dbReference type="ARBA" id="ARBA00022723"/>
    </source>
</evidence>
<keyword evidence="13" id="KW-1185">Reference proteome</keyword>
<dbReference type="GO" id="GO:0004386">
    <property type="term" value="F:helicase activity"/>
    <property type="evidence" value="ECO:0007669"/>
    <property type="project" value="UniProtKB-KW"/>
</dbReference>
<dbReference type="InterPro" id="IPR014001">
    <property type="entry name" value="Helicase_ATP-bd"/>
</dbReference>
<dbReference type="InterPro" id="IPR001650">
    <property type="entry name" value="Helicase_C-like"/>
</dbReference>
<name>A0A9P4L931_9PLEO</name>
<gene>
    <name evidence="12" type="ORF">K460DRAFT_355702</name>
</gene>
<dbReference type="PANTHER" id="PTHR45865">
    <property type="entry name" value="E3 UBIQUITIN-PROTEIN LIGASE SHPRH FAMILY MEMBER"/>
    <property type="match status" value="1"/>
</dbReference>
<feature type="domain" description="RING-type" evidence="9">
    <location>
        <begin position="1153"/>
        <end position="1191"/>
    </location>
</feature>
<dbReference type="InterPro" id="IPR001841">
    <property type="entry name" value="Znf_RING"/>
</dbReference>
<keyword evidence="12" id="KW-0347">Helicase</keyword>
<keyword evidence="3 7" id="KW-0863">Zinc-finger</keyword>
<dbReference type="InterPro" id="IPR027417">
    <property type="entry name" value="P-loop_NTPase"/>
</dbReference>
<dbReference type="SUPFAM" id="SSF57850">
    <property type="entry name" value="RING/U-box"/>
    <property type="match status" value="1"/>
</dbReference>
<dbReference type="Gene3D" id="3.40.50.300">
    <property type="entry name" value="P-loop containing nucleotide triphosphate hydrolases"/>
    <property type="match status" value="1"/>
</dbReference>
<dbReference type="InterPro" id="IPR059033">
    <property type="entry name" value="C144_05_dom"/>
</dbReference>
<dbReference type="GO" id="GO:0061630">
    <property type="term" value="F:ubiquitin protein ligase activity"/>
    <property type="evidence" value="ECO:0007669"/>
    <property type="project" value="TreeGrafter"/>
</dbReference>
<dbReference type="CDD" id="cd18070">
    <property type="entry name" value="DEXQc_SHPRH"/>
    <property type="match status" value="1"/>
</dbReference>
<dbReference type="InterPro" id="IPR000330">
    <property type="entry name" value="SNF2_N"/>
</dbReference>
<keyword evidence="4" id="KW-0378">Hydrolase</keyword>
<dbReference type="PROSITE" id="PS00518">
    <property type="entry name" value="ZF_RING_1"/>
    <property type="match status" value="1"/>
</dbReference>
<sequence>MPPIQGCAEVLSATAHCPAPTPRNGPRISLVAQDVSSNLDTIHRLCAAPDACDGGEKRAQKRRKVENGSAVAVQQTDFDENKSIVLAKVSLDLSFPTPSQGHMDTSYTSNDSCKSISVSLESFHTAEPNAFRVVIWNTSSSTGAVIVATTQPDLLHQITPHLRTGATLATTHNGKKSRPVSRATFCRCLLIPATDGHNTYKLDVEIRWTLGMSVVEDPTVKASYMKEDLRLLMRYFRDATSQTDTTWTLSDFYDSVYVPPTDLQVSPRIQHSSAETSLYSFQQRAVDWLLRREGVAFSPSGTLEPFVESSPPASFWKTQDATGNQCHISHLRGMVVKNLDGARGDTLQSLRGGILAEEMGLGKTVELIALMSHHKRHIPESNVFDAYTGVHVKPSGATLIITPPSILQQWISELHTHAPELKVFHYKGLPSPSAPKNEHSSATVEHLTRYDVILTTYQVLSKEIHHATPAPDRSFRHGKRHERRTSPLVGISWWRVCLDEAQMVESGVSQAAKVARIIPRCNAWAVSGTPLRKDVQDLRGLLIFLRCDAFANNKAVWDRLDKASFKAIFNQLALRHTKDKVRDELRLPPQKRIVITVPFTAIEEQHYTELTRQMCDSCWLTPEGNPIEEGRDANHPDVIERMRDWLVRLRQTCLHAHVGRKNRRALGAKNGALRTVHEVLEVMIEQNDSNWKSEAREMILNQIKLGHIKAYAGNIEDRAQIALPHYEGALEEAQAYVKMCREEIQAEREKLGKNDSAHDLASAGDNSDTGGEDENEGENVGRIQIIRKSLRSFLELEHACNFFIATTYHQIKENEKFTDPESEDFHRLENLETEWYEKAKVVRRELLKESKGRAQQQMAKVNSKKPFHQVSRIDDLPGLGGIEAHKFLAMMDNISDFLNAQAEQIHIWRMKIVDILLERLLDDEDDQETTGEEYDGSLKAQDELYVYIMGLRTLIADRNAAVHGLQDTLVEHELKAAEKQARRTDDESGNRGHAPELVIEVANTRRKLQAVLEGGSLKGVVSGIRSLSTMLQWRADGGDSRAAAELDVVQKHFTRIQSIVTQHAKTISELEKEQEMFRSTMNQRLEYYRQFQRISDTVAKWKEELDETFDKRGFAEVDMLRKRKKEAVAGLKRKYTYLTHLRAENHKETKAECIICQDTIELGVLTTCGHKYCKECINTWWHAHRTCPLCKQKLSSSDFKDISFKPSEVKAQEETHESASPTQASTPGSSLSTSIYSDISDSTMKEIKMIDLDGSYGTKIDMIARHLIWIRNNDPGAKSIVFSQFGDFLEVLREALKKWKIGVSGITDKDGIQRFKTDPAVECFLLDAKSDSSGLNLVNATYVFLCEPLINPAIELQAIARVHRIGQQRPTTVFMYLVSDTVEEAIYDISVTRRLEHISSASKSKHAESRSGSTTPVLQEKTLDAANSAELQAAPLKQLLRKKGDGEIVQVDDLWKCLFGKQRKQVMPVLEMEVGRHLRAEAVDERRAAVAGGEVRF</sequence>
<feature type="compositionally biased region" description="Polar residues" evidence="8">
    <location>
        <begin position="1218"/>
        <end position="1228"/>
    </location>
</feature>
<dbReference type="InterPro" id="IPR017907">
    <property type="entry name" value="Znf_RING_CS"/>
</dbReference>
<dbReference type="OrthoDB" id="5330228at2759"/>
<dbReference type="SUPFAM" id="SSF52540">
    <property type="entry name" value="P-loop containing nucleoside triphosphate hydrolases"/>
    <property type="match status" value="2"/>
</dbReference>
<keyword evidence="1" id="KW-0479">Metal-binding</keyword>
<evidence type="ECO:0000259" key="10">
    <source>
        <dbReference type="PROSITE" id="PS51192"/>
    </source>
</evidence>
<evidence type="ECO:0000256" key="5">
    <source>
        <dbReference type="ARBA" id="ARBA00022833"/>
    </source>
</evidence>
<dbReference type="Pfam" id="PF00176">
    <property type="entry name" value="SNF2-rel_dom"/>
    <property type="match status" value="1"/>
</dbReference>
<keyword evidence="5" id="KW-0862">Zinc</keyword>
<evidence type="ECO:0000313" key="13">
    <source>
        <dbReference type="Proteomes" id="UP000800039"/>
    </source>
</evidence>
<evidence type="ECO:0000256" key="7">
    <source>
        <dbReference type="PROSITE-ProRule" id="PRU00175"/>
    </source>
</evidence>
<dbReference type="PANTHER" id="PTHR45865:SF1">
    <property type="entry name" value="E3 UBIQUITIN-PROTEIN LIGASE SHPRH"/>
    <property type="match status" value="1"/>
</dbReference>
<accession>A0A9P4L931</accession>
<comment type="caution">
    <text evidence="12">The sequence shown here is derived from an EMBL/GenBank/DDBJ whole genome shotgun (WGS) entry which is preliminary data.</text>
</comment>
<dbReference type="GO" id="GO:0008270">
    <property type="term" value="F:zinc ion binding"/>
    <property type="evidence" value="ECO:0007669"/>
    <property type="project" value="UniProtKB-KW"/>
</dbReference>
<dbReference type="InterPro" id="IPR013083">
    <property type="entry name" value="Znf_RING/FYVE/PHD"/>
</dbReference>
<dbReference type="Gene3D" id="3.30.40.10">
    <property type="entry name" value="Zinc/RING finger domain, C3HC4 (zinc finger)"/>
    <property type="match status" value="1"/>
</dbReference>
<dbReference type="RefSeq" id="XP_040788526.1">
    <property type="nucleotide sequence ID" value="XM_040931897.1"/>
</dbReference>
<feature type="domain" description="Helicase ATP-binding" evidence="10">
    <location>
        <begin position="344"/>
        <end position="548"/>
    </location>
</feature>
<dbReference type="Pfam" id="PF26021">
    <property type="entry name" value="Ferritin_C144_05"/>
    <property type="match status" value="1"/>
</dbReference>
<dbReference type="InterPro" id="IPR052583">
    <property type="entry name" value="ATP-helicase/E3_Ub-Ligase"/>
</dbReference>
<dbReference type="SMART" id="SM00184">
    <property type="entry name" value="RING"/>
    <property type="match status" value="1"/>
</dbReference>
<evidence type="ECO:0000256" key="3">
    <source>
        <dbReference type="ARBA" id="ARBA00022771"/>
    </source>
</evidence>
<dbReference type="GO" id="GO:0016787">
    <property type="term" value="F:hydrolase activity"/>
    <property type="evidence" value="ECO:0007669"/>
    <property type="project" value="UniProtKB-KW"/>
</dbReference>
<dbReference type="InterPro" id="IPR049730">
    <property type="entry name" value="SNF2/RAD54-like_C"/>
</dbReference>
<dbReference type="EMBL" id="ML976616">
    <property type="protein sequence ID" value="KAF1845963.1"/>
    <property type="molecule type" value="Genomic_DNA"/>
</dbReference>
<dbReference type="SMART" id="SM00487">
    <property type="entry name" value="DEXDc"/>
    <property type="match status" value="1"/>
</dbReference>
<dbReference type="PROSITE" id="PS51194">
    <property type="entry name" value="HELICASE_CTER"/>
    <property type="match status" value="1"/>
</dbReference>
<feature type="domain" description="Helicase C-terminal" evidence="11">
    <location>
        <begin position="1262"/>
        <end position="1423"/>
    </location>
</feature>
<dbReference type="GeneID" id="63849149"/>
<dbReference type="Pfam" id="PF13920">
    <property type="entry name" value="zf-C3HC4_3"/>
    <property type="match status" value="1"/>
</dbReference>
<dbReference type="FunFam" id="3.40.50.10810:FF:000059">
    <property type="entry name" value="SNF2 family helicase/ATPase, putative"/>
    <property type="match status" value="1"/>
</dbReference>
<dbReference type="CDD" id="cd18793">
    <property type="entry name" value="SF2_C_SNF"/>
    <property type="match status" value="1"/>
</dbReference>
<dbReference type="Proteomes" id="UP000800039">
    <property type="component" value="Unassembled WGS sequence"/>
</dbReference>
<dbReference type="PROSITE" id="PS51192">
    <property type="entry name" value="HELICASE_ATP_BIND_1"/>
    <property type="match status" value="1"/>
</dbReference>
<evidence type="ECO:0000259" key="9">
    <source>
        <dbReference type="PROSITE" id="PS50089"/>
    </source>
</evidence>
<evidence type="ECO:0000256" key="8">
    <source>
        <dbReference type="SAM" id="MobiDB-lite"/>
    </source>
</evidence>
<evidence type="ECO:0000256" key="2">
    <source>
        <dbReference type="ARBA" id="ARBA00022741"/>
    </source>
</evidence>
<feature type="region of interest" description="Disordered" evidence="8">
    <location>
        <begin position="1210"/>
        <end position="1233"/>
    </location>
</feature>
<dbReference type="GO" id="GO:0005524">
    <property type="term" value="F:ATP binding"/>
    <property type="evidence" value="ECO:0007669"/>
    <property type="project" value="InterPro"/>
</dbReference>